<organism evidence="1 2">
    <name type="scientific">Candidatus Woesebacteria bacterium GW2011_GWC1_38_13</name>
    <dbReference type="NCBI Taxonomy" id="1618583"/>
    <lineage>
        <taxon>Bacteria</taxon>
        <taxon>Candidatus Woeseibacteriota</taxon>
    </lineage>
</organism>
<reference evidence="1 2" key="1">
    <citation type="journal article" date="2015" name="Nature">
        <title>rRNA introns, odd ribosomes, and small enigmatic genomes across a large radiation of phyla.</title>
        <authorList>
            <person name="Brown C.T."/>
            <person name="Hug L.A."/>
            <person name="Thomas B.C."/>
            <person name="Sharon I."/>
            <person name="Castelle C.J."/>
            <person name="Singh A."/>
            <person name="Wilkins M.J."/>
            <person name="Williams K.H."/>
            <person name="Banfield J.F."/>
        </authorList>
    </citation>
    <scope>NUCLEOTIDE SEQUENCE [LARGE SCALE GENOMIC DNA]</scope>
</reference>
<evidence type="ECO:0000313" key="1">
    <source>
        <dbReference type="EMBL" id="KKQ55522.1"/>
    </source>
</evidence>
<comment type="caution">
    <text evidence="1">The sequence shown here is derived from an EMBL/GenBank/DDBJ whole genome shotgun (WGS) entry which is preliminary data.</text>
</comment>
<name>A0A0G0ILL6_9BACT</name>
<dbReference type="Proteomes" id="UP000034096">
    <property type="component" value="Unassembled WGS sequence"/>
</dbReference>
<protein>
    <submittedName>
        <fullName evidence="1">Uncharacterized protein</fullName>
    </submittedName>
</protein>
<proteinExistence type="predicted"/>
<dbReference type="AlphaFoldDB" id="A0A0G0ILL6"/>
<gene>
    <name evidence="1" type="ORF">US75_C0019G0004</name>
</gene>
<evidence type="ECO:0000313" key="2">
    <source>
        <dbReference type="Proteomes" id="UP000034096"/>
    </source>
</evidence>
<dbReference type="EMBL" id="LBUE01000019">
    <property type="protein sequence ID" value="KKQ55522.1"/>
    <property type="molecule type" value="Genomic_DNA"/>
</dbReference>
<accession>A0A0G0ILL6</accession>
<sequence>MTGVEIRIDAEELIHFQDNIGRNNDGKIQDTDFSGIVDYLKLNPPVEGSLDPTAKPVFKVVK</sequence>
<dbReference type="STRING" id="1618583.US75_C0019G0004"/>